<reference evidence="1 2" key="1">
    <citation type="submission" date="2020-02" db="EMBL/GenBank/DDBJ databases">
        <title>Draft genome sequence of Limisphaera ngatamarikiensis NGM72.4T, a thermophilic Verrucomicrobia grouped in subdivision 3.</title>
        <authorList>
            <person name="Carere C.R."/>
            <person name="Steen J."/>
            <person name="Hugenholtz P."/>
            <person name="Stott M.B."/>
        </authorList>
    </citation>
    <scope>NUCLEOTIDE SEQUENCE [LARGE SCALE GENOMIC DNA]</scope>
    <source>
        <strain evidence="1 2">NGM72.4</strain>
    </source>
</reference>
<name>A0A6M1RT77_9BACT</name>
<dbReference type="RefSeq" id="WP_165108113.1">
    <property type="nucleotide sequence ID" value="NZ_JAAKYA010000072.1"/>
</dbReference>
<comment type="caution">
    <text evidence="1">The sequence shown here is derived from an EMBL/GenBank/DDBJ whole genome shotgun (WGS) entry which is preliminary data.</text>
</comment>
<dbReference type="Proteomes" id="UP000477311">
    <property type="component" value="Unassembled WGS sequence"/>
</dbReference>
<accession>A0A6M1RT77</accession>
<sequence length="48" mass="5301">MPGWIGPEWCKVDPLPWPGVQGRLMGLVERDGAAAGWFFGSDQGGERW</sequence>
<protein>
    <submittedName>
        <fullName evidence="1">Uncharacterized protein</fullName>
    </submittedName>
</protein>
<evidence type="ECO:0000313" key="1">
    <source>
        <dbReference type="EMBL" id="NGO39855.1"/>
    </source>
</evidence>
<keyword evidence="2" id="KW-1185">Reference proteome</keyword>
<dbReference type="AlphaFoldDB" id="A0A6M1RT77"/>
<gene>
    <name evidence="1" type="ORF">G4L39_10685</name>
</gene>
<evidence type="ECO:0000313" key="2">
    <source>
        <dbReference type="Proteomes" id="UP000477311"/>
    </source>
</evidence>
<dbReference type="EMBL" id="JAAKYA010000072">
    <property type="protein sequence ID" value="NGO39855.1"/>
    <property type="molecule type" value="Genomic_DNA"/>
</dbReference>
<organism evidence="1 2">
    <name type="scientific">Limisphaera ngatamarikiensis</name>
    <dbReference type="NCBI Taxonomy" id="1324935"/>
    <lineage>
        <taxon>Bacteria</taxon>
        <taxon>Pseudomonadati</taxon>
        <taxon>Verrucomicrobiota</taxon>
        <taxon>Verrucomicrobiia</taxon>
        <taxon>Limisphaerales</taxon>
        <taxon>Limisphaeraceae</taxon>
        <taxon>Limisphaera</taxon>
    </lineage>
</organism>
<proteinExistence type="predicted"/>